<evidence type="ECO:0000259" key="3">
    <source>
        <dbReference type="Pfam" id="PF00892"/>
    </source>
</evidence>
<protein>
    <submittedName>
        <fullName evidence="4">EamA family transporter</fullName>
    </submittedName>
</protein>
<evidence type="ECO:0000256" key="2">
    <source>
        <dbReference type="SAM" id="Phobius"/>
    </source>
</evidence>
<feature type="transmembrane region" description="Helical" evidence="2">
    <location>
        <begin position="26"/>
        <end position="46"/>
    </location>
</feature>
<reference evidence="4 5" key="1">
    <citation type="submission" date="2020-11" db="EMBL/GenBank/DDBJ databases">
        <title>Fusibacter basophilias sp. nov.</title>
        <authorList>
            <person name="Qiu D."/>
        </authorList>
    </citation>
    <scope>NUCLEOTIDE SEQUENCE [LARGE SCALE GENOMIC DNA]</scope>
    <source>
        <strain evidence="4 5">Q10-2</strain>
    </source>
</reference>
<keyword evidence="2" id="KW-0812">Transmembrane</keyword>
<proteinExistence type="inferred from homology"/>
<feature type="domain" description="EamA" evidence="3">
    <location>
        <begin position="2"/>
        <end position="139"/>
    </location>
</feature>
<evidence type="ECO:0000313" key="5">
    <source>
        <dbReference type="Proteomes" id="UP000614200"/>
    </source>
</evidence>
<feature type="transmembrane region" description="Helical" evidence="2">
    <location>
        <begin position="66"/>
        <end position="85"/>
    </location>
</feature>
<gene>
    <name evidence="4" type="ORF">ISU02_16910</name>
</gene>
<name>A0ABR9ZWG3_9FIRM</name>
<feature type="transmembrane region" description="Helical" evidence="2">
    <location>
        <begin position="212"/>
        <end position="231"/>
    </location>
</feature>
<accession>A0ABR9ZWG3</accession>
<keyword evidence="2" id="KW-1133">Transmembrane helix</keyword>
<dbReference type="SUPFAM" id="SSF103481">
    <property type="entry name" value="Multidrug resistance efflux transporter EmrE"/>
    <property type="match status" value="2"/>
</dbReference>
<comment type="caution">
    <text evidence="4">The sequence shown here is derived from an EMBL/GenBank/DDBJ whole genome shotgun (WGS) entry which is preliminary data.</text>
</comment>
<dbReference type="InterPro" id="IPR000620">
    <property type="entry name" value="EamA_dom"/>
</dbReference>
<feature type="domain" description="EamA" evidence="3">
    <location>
        <begin position="156"/>
        <end position="284"/>
    </location>
</feature>
<dbReference type="Pfam" id="PF00892">
    <property type="entry name" value="EamA"/>
    <property type="match status" value="2"/>
</dbReference>
<dbReference type="InterPro" id="IPR037185">
    <property type="entry name" value="EmrE-like"/>
</dbReference>
<feature type="transmembrane region" description="Helical" evidence="2">
    <location>
        <begin position="185"/>
        <end position="203"/>
    </location>
</feature>
<evidence type="ECO:0000313" key="4">
    <source>
        <dbReference type="EMBL" id="MBF4694784.1"/>
    </source>
</evidence>
<keyword evidence="5" id="KW-1185">Reference proteome</keyword>
<keyword evidence="2" id="KW-0472">Membrane</keyword>
<evidence type="ECO:0000256" key="1">
    <source>
        <dbReference type="ARBA" id="ARBA00007362"/>
    </source>
</evidence>
<sequence>MIYLILATICSASIVLLFKISNSNRYVVSMMNYVIASCIAIYFIVTKNTLGVFEFSSDHSEIGGKFVISIGILTGIFFLLSFIFYQKSVYESGASLASMFGKLGILLPMIFSIVIWREYPTLFQWGGIFLALLAIIMVNIHPKVEQMSKRRMSYTLLLLFIFGGFGDFFNKIFQKYAPITLKPVFLLFVFGTAFMLSFTIILIQKIQVKKEALLIGAMVGVPNYFASFFLIEALRYKSATVVFPAYSAGSILIVIVVSRIFFGETLEKKDKIAVLITVLSLYLIQ</sequence>
<comment type="similarity">
    <text evidence="1">Belongs to the EamA transporter family.</text>
</comment>
<dbReference type="Proteomes" id="UP000614200">
    <property type="component" value="Unassembled WGS sequence"/>
</dbReference>
<feature type="transmembrane region" description="Helical" evidence="2">
    <location>
        <begin position="243"/>
        <end position="262"/>
    </location>
</feature>
<feature type="transmembrane region" description="Helical" evidence="2">
    <location>
        <begin position="122"/>
        <end position="140"/>
    </location>
</feature>
<organism evidence="4 5">
    <name type="scientific">Fusibacter ferrireducens</name>
    <dbReference type="NCBI Taxonomy" id="2785058"/>
    <lineage>
        <taxon>Bacteria</taxon>
        <taxon>Bacillati</taxon>
        <taxon>Bacillota</taxon>
        <taxon>Clostridia</taxon>
        <taxon>Eubacteriales</taxon>
        <taxon>Eubacteriales Family XII. Incertae Sedis</taxon>
        <taxon>Fusibacter</taxon>
    </lineage>
</organism>
<dbReference type="EMBL" id="JADKNH010000011">
    <property type="protein sequence ID" value="MBF4694784.1"/>
    <property type="molecule type" value="Genomic_DNA"/>
</dbReference>
<dbReference type="Gene3D" id="1.10.3730.20">
    <property type="match status" value="2"/>
</dbReference>
<feature type="transmembrane region" description="Helical" evidence="2">
    <location>
        <begin position="152"/>
        <end position="173"/>
    </location>
</feature>
<dbReference type="RefSeq" id="WP_194703028.1">
    <property type="nucleotide sequence ID" value="NZ_JADKNH010000011.1"/>
</dbReference>
<feature type="transmembrane region" description="Helical" evidence="2">
    <location>
        <begin position="97"/>
        <end position="116"/>
    </location>
</feature>